<dbReference type="Proteomes" id="UP000252415">
    <property type="component" value="Unassembled WGS sequence"/>
</dbReference>
<sequence>MKKVLLTVLTVILCLSFMIGGSVSASTPTVYKFNFGAGSEVPGGYIQVNASEAYTPDKRYGFNTPQDVINVAASGTGVGSTAVQFVKYGVTSANTFNVDLDKGLYQVQVMLGDTSRSSVAAEGVYQLLNLTGINPEDSFLIPITDGQLNLIVTAGREGQAHTLSALIITKVSKYPVMPRTIWIGGDSTVANYYPKDADELVGWGQIIPELVNPEIFQVRNMASAGQIAKGFLEGGSLDTILKYIKRGDYFLFEMGINDEKAYSEGQFTIYMRQIVEAVKAKGATVVLVTPQGRAISWTTDGVSLVHYAEDDFYRHAIIALSKEQNVKLVDLNVLSSAYFTSIGPAETELLYKTGDWLHFNRKGATVLAKLVVQDLQKQGMDGFDYLISF</sequence>
<feature type="signal peptide" evidence="3">
    <location>
        <begin position="1"/>
        <end position="25"/>
    </location>
</feature>
<keyword evidence="3" id="KW-0732">Signal</keyword>
<gene>
    <name evidence="6" type="ORF">DFP97_117110</name>
</gene>
<feature type="domain" description="Beta-agarase/YXIM esterase-like galactose-binding" evidence="5">
    <location>
        <begin position="31"/>
        <end position="168"/>
    </location>
</feature>
<evidence type="ECO:0000259" key="4">
    <source>
        <dbReference type="Pfam" id="PF13472"/>
    </source>
</evidence>
<comment type="caution">
    <text evidence="6">The sequence shown here is derived from an EMBL/GenBank/DDBJ whole genome shotgun (WGS) entry which is preliminary data.</text>
</comment>
<evidence type="ECO:0000256" key="1">
    <source>
        <dbReference type="ARBA" id="ARBA00008668"/>
    </source>
</evidence>
<dbReference type="EMBL" id="QPJD01000017">
    <property type="protein sequence ID" value="RCW42386.1"/>
    <property type="molecule type" value="Genomic_DNA"/>
</dbReference>
<dbReference type="SUPFAM" id="SSF49785">
    <property type="entry name" value="Galactose-binding domain-like"/>
    <property type="match status" value="1"/>
</dbReference>
<feature type="domain" description="SGNH hydrolase-type esterase" evidence="4">
    <location>
        <begin position="185"/>
        <end position="364"/>
    </location>
</feature>
<dbReference type="SUPFAM" id="SSF52266">
    <property type="entry name" value="SGNH hydrolase"/>
    <property type="match status" value="1"/>
</dbReference>
<dbReference type="Gene3D" id="3.40.50.1110">
    <property type="entry name" value="SGNH hydrolase"/>
    <property type="match status" value="1"/>
</dbReference>
<dbReference type="RefSeq" id="WP_114382969.1">
    <property type="nucleotide sequence ID" value="NZ_QPJD01000017.1"/>
</dbReference>
<dbReference type="Pfam" id="PF13472">
    <property type="entry name" value="Lipase_GDSL_2"/>
    <property type="match status" value="1"/>
</dbReference>
<evidence type="ECO:0000313" key="7">
    <source>
        <dbReference type="Proteomes" id="UP000252415"/>
    </source>
</evidence>
<evidence type="ECO:0000313" key="6">
    <source>
        <dbReference type="EMBL" id="RCW42386.1"/>
    </source>
</evidence>
<dbReference type="InterPro" id="IPR008979">
    <property type="entry name" value="Galactose-bd-like_sf"/>
</dbReference>
<comment type="similarity">
    <text evidence="1">Belongs to the 'GDSL' lipolytic enzyme family.</text>
</comment>
<dbReference type="InterPro" id="IPR049033">
    <property type="entry name" value="AGA-YXIM_GBD"/>
</dbReference>
<dbReference type="OrthoDB" id="9807041at2"/>
<evidence type="ECO:0000256" key="3">
    <source>
        <dbReference type="SAM" id="SignalP"/>
    </source>
</evidence>
<dbReference type="Gene3D" id="2.60.120.430">
    <property type="entry name" value="Galactose-binding lectin"/>
    <property type="match status" value="1"/>
</dbReference>
<keyword evidence="7" id="KW-1185">Reference proteome</keyword>
<dbReference type="InterPro" id="IPR013830">
    <property type="entry name" value="SGNH_hydro"/>
</dbReference>
<dbReference type="Pfam" id="PF21254">
    <property type="entry name" value="AGA-YXIM_GBD"/>
    <property type="match status" value="1"/>
</dbReference>
<feature type="chain" id="PRO_5016611916" evidence="3">
    <location>
        <begin position="26"/>
        <end position="389"/>
    </location>
</feature>
<reference evidence="6 7" key="1">
    <citation type="submission" date="2018-07" db="EMBL/GenBank/DDBJ databases">
        <title>Genomic Encyclopedia of Type Strains, Phase III (KMG-III): the genomes of soil and plant-associated and newly described type strains.</title>
        <authorList>
            <person name="Whitman W."/>
        </authorList>
    </citation>
    <scope>NUCLEOTIDE SEQUENCE [LARGE SCALE GENOMIC DNA]</scope>
    <source>
        <strain evidence="6 7">CECT 7506</strain>
    </source>
</reference>
<name>A0A368VR03_9BACL</name>
<protein>
    <submittedName>
        <fullName evidence="6">Lysophospholipase L1-like esterase</fullName>
    </submittedName>
</protein>
<organism evidence="6 7">
    <name type="scientific">Paenibacillus prosopidis</name>
    <dbReference type="NCBI Taxonomy" id="630520"/>
    <lineage>
        <taxon>Bacteria</taxon>
        <taxon>Bacillati</taxon>
        <taxon>Bacillota</taxon>
        <taxon>Bacilli</taxon>
        <taxon>Bacillales</taxon>
        <taxon>Paenibacillaceae</taxon>
        <taxon>Paenibacillus</taxon>
    </lineage>
</organism>
<dbReference type="GO" id="GO:0016787">
    <property type="term" value="F:hydrolase activity"/>
    <property type="evidence" value="ECO:0007669"/>
    <property type="project" value="UniProtKB-KW"/>
</dbReference>
<accession>A0A368VR03</accession>
<dbReference type="InterPro" id="IPR037459">
    <property type="entry name" value="RhgT-like"/>
</dbReference>
<dbReference type="CDD" id="cd01821">
    <property type="entry name" value="Rhamnogalacturan_acetylesterase_like"/>
    <property type="match status" value="1"/>
</dbReference>
<evidence type="ECO:0000256" key="2">
    <source>
        <dbReference type="ARBA" id="ARBA00022801"/>
    </source>
</evidence>
<dbReference type="PANTHER" id="PTHR43695:SF1">
    <property type="entry name" value="RHAMNOGALACTURONAN ACETYLESTERASE"/>
    <property type="match status" value="1"/>
</dbReference>
<dbReference type="AlphaFoldDB" id="A0A368VR03"/>
<proteinExistence type="inferred from homology"/>
<evidence type="ECO:0000259" key="5">
    <source>
        <dbReference type="Pfam" id="PF21254"/>
    </source>
</evidence>
<dbReference type="PANTHER" id="PTHR43695">
    <property type="entry name" value="PUTATIVE (AFU_ORTHOLOGUE AFUA_2G17250)-RELATED"/>
    <property type="match status" value="1"/>
</dbReference>
<keyword evidence="2" id="KW-0378">Hydrolase</keyword>
<dbReference type="InterPro" id="IPR036514">
    <property type="entry name" value="SGNH_hydro_sf"/>
</dbReference>